<feature type="region of interest" description="Disordered" evidence="1">
    <location>
        <begin position="437"/>
        <end position="527"/>
    </location>
</feature>
<dbReference type="OrthoDB" id="952090at2"/>
<keyword evidence="3" id="KW-1185">Reference proteome</keyword>
<dbReference type="KEGG" id="stir:DDW44_30810"/>
<proteinExistence type="predicted"/>
<name>A0A2S1T2G4_9ACTN</name>
<evidence type="ECO:0000313" key="3">
    <source>
        <dbReference type="Proteomes" id="UP000244900"/>
    </source>
</evidence>
<evidence type="ECO:0000313" key="2">
    <source>
        <dbReference type="EMBL" id="AWI32707.1"/>
    </source>
</evidence>
<feature type="compositionally biased region" description="Low complexity" evidence="1">
    <location>
        <begin position="437"/>
        <end position="453"/>
    </location>
</feature>
<dbReference type="Pfam" id="PF04860">
    <property type="entry name" value="Phage_portal"/>
    <property type="match status" value="1"/>
</dbReference>
<gene>
    <name evidence="2" type="ORF">DDW44_30810</name>
</gene>
<dbReference type="RefSeq" id="WP_108908575.1">
    <property type="nucleotide sequence ID" value="NZ_CP029188.1"/>
</dbReference>
<dbReference type="EMBL" id="CP029188">
    <property type="protein sequence ID" value="AWI32707.1"/>
    <property type="molecule type" value="Genomic_DNA"/>
</dbReference>
<evidence type="ECO:0008006" key="4">
    <source>
        <dbReference type="Google" id="ProtNLM"/>
    </source>
</evidence>
<dbReference type="AlphaFoldDB" id="A0A2S1T2G4"/>
<organism evidence="2 3">
    <name type="scientific">Streptomyces tirandamycinicus</name>
    <dbReference type="NCBI Taxonomy" id="2174846"/>
    <lineage>
        <taxon>Bacteria</taxon>
        <taxon>Bacillati</taxon>
        <taxon>Actinomycetota</taxon>
        <taxon>Actinomycetes</taxon>
        <taxon>Kitasatosporales</taxon>
        <taxon>Streptomycetaceae</taxon>
        <taxon>Streptomyces</taxon>
    </lineage>
</organism>
<feature type="compositionally biased region" description="Low complexity" evidence="1">
    <location>
        <begin position="487"/>
        <end position="516"/>
    </location>
</feature>
<reference evidence="2 3" key="1">
    <citation type="submission" date="2018-05" db="EMBL/GenBank/DDBJ databases">
        <title>Complete genome sequence of sponge-derived Streptomyces sp. HNM0039.</title>
        <authorList>
            <person name="Huang X."/>
            <person name="Zhou S."/>
        </authorList>
    </citation>
    <scope>NUCLEOTIDE SEQUENCE [LARGE SCALE GENOMIC DNA]</scope>
    <source>
        <strain evidence="2 3">HNM0039</strain>
    </source>
</reference>
<sequence>MAKRRWLPALRTLITSGRHDTEAKTITWSGGYTSTTYAGTANIWSTEGRADGWDVGRVVTEGYERVVWVYKAIDTIGKHAARLPLQIGVGLTEDGEFEEVIEDHPLLRVLNGKANPVETGSQFRKRLSAQILLSKRGAFVEVTRSNRGTITRLDLLPPDRVIPVPDPRGEYIAHYEFTTLFGEVRELDPERVRWIRDPHPTDPFSGVTPLEAAGISVELDHLSRLYNTAFIKNDARPGGIVAVDTSTLSPAEMDRLEARFLPGSEYAGHVSVVGAGPGGMNYVDLAAKPREMAYEHAAQNAKIEILAAFGVPESVLGNASGRTFDNAEQEEFNFWNHTELDHLATIASAFAGDLGNPQAKIRFDTSAVEVLELPRRRRRAEAREEWDAGLISIDEYRRRAGLPAYDNPHSRALWISPQKAPVPARPEDAAALGIAAPDGAAGQLPPGQPGADPNAPIPPADGTATGDAAAAVAQARADADQPTGPGAAQSVVAQARADAAPAQPGAASAAVEAAHQSEQRIPGEAAAAVSEARGLQVKALTGDSATSSFEVTDDDFDQAQQAAAAVLAPLFDRQQGVIIARLRSPKARKGTRYWKDDGPTDTRGGDAPLDIERIVGTDRWLDELAGDLAHVLAGIAHTTAQHTAAALGAPEPPAHTPLTAAILDAVYAGEDAARRFLDSLMTLLEQGQSVTSDINDLVALVRTAFTDMGRHTAAAIAETTAVATVNGAANVTAAAIGPDIIRTWVTRRDDRVRASHAAVDGTTLPVTQPYDVDGYPMRYPGDQLAPLHLTINCRCRLRYRTAEETP</sequence>
<accession>A0A2S1T2G4</accession>
<feature type="compositionally biased region" description="Low complexity" evidence="1">
    <location>
        <begin position="460"/>
        <end position="476"/>
    </location>
</feature>
<protein>
    <recommendedName>
        <fullName evidence="4">Phage portal protein</fullName>
    </recommendedName>
</protein>
<dbReference type="InterPro" id="IPR006944">
    <property type="entry name" value="Phage/GTA_portal"/>
</dbReference>
<dbReference type="Proteomes" id="UP000244900">
    <property type="component" value="Chromosome"/>
</dbReference>
<evidence type="ECO:0000256" key="1">
    <source>
        <dbReference type="SAM" id="MobiDB-lite"/>
    </source>
</evidence>